<dbReference type="RefSeq" id="WP_166034781.1">
    <property type="nucleotide sequence ID" value="NZ_CP049887.1"/>
</dbReference>
<gene>
    <name evidence="3" type="ORF">G7082_09080</name>
</gene>
<dbReference type="InterPro" id="IPR052553">
    <property type="entry name" value="CbiG_hydrolase"/>
</dbReference>
<protein>
    <submittedName>
        <fullName evidence="3">Cobalt-precorrin 5A hydrolase</fullName>
    </submittedName>
</protein>
<dbReference type="InterPro" id="IPR038029">
    <property type="entry name" value="GbiG_N_sf"/>
</dbReference>
<dbReference type="Pfam" id="PF11760">
    <property type="entry name" value="CbiG_N"/>
    <property type="match status" value="1"/>
</dbReference>
<proteinExistence type="predicted"/>
<feature type="domain" description="CobE/GbiG C-terminal" evidence="1">
    <location>
        <begin position="229"/>
        <end position="344"/>
    </location>
</feature>
<dbReference type="SUPFAM" id="SSF159664">
    <property type="entry name" value="CobE/GbiG C-terminal domain-like"/>
    <property type="match status" value="1"/>
</dbReference>
<dbReference type="KEGG" id="vhy:G7082_09080"/>
<dbReference type="Proteomes" id="UP000501747">
    <property type="component" value="Chromosome"/>
</dbReference>
<organism evidence="3 4">
    <name type="scientific">Vagococcus hydrophili</name>
    <dbReference type="NCBI Taxonomy" id="2714947"/>
    <lineage>
        <taxon>Bacteria</taxon>
        <taxon>Bacillati</taxon>
        <taxon>Bacillota</taxon>
        <taxon>Bacilli</taxon>
        <taxon>Lactobacillales</taxon>
        <taxon>Enterococcaceae</taxon>
        <taxon>Vagococcus</taxon>
    </lineage>
</organism>
<dbReference type="GO" id="GO:0009236">
    <property type="term" value="P:cobalamin biosynthetic process"/>
    <property type="evidence" value="ECO:0007669"/>
    <property type="project" value="InterPro"/>
</dbReference>
<dbReference type="AlphaFoldDB" id="A0A6G8AUN0"/>
<dbReference type="Pfam" id="PF01890">
    <property type="entry name" value="CbiG_C"/>
    <property type="match status" value="1"/>
</dbReference>
<keyword evidence="3" id="KW-0378">Hydrolase</keyword>
<evidence type="ECO:0000259" key="2">
    <source>
        <dbReference type="Pfam" id="PF11760"/>
    </source>
</evidence>
<dbReference type="EMBL" id="CP049887">
    <property type="protein sequence ID" value="QIL48645.1"/>
    <property type="molecule type" value="Genomic_DNA"/>
</dbReference>
<dbReference type="InterPro" id="IPR021744">
    <property type="entry name" value="CbiG_N"/>
</dbReference>
<evidence type="ECO:0000259" key="1">
    <source>
        <dbReference type="Pfam" id="PF01890"/>
    </source>
</evidence>
<evidence type="ECO:0000313" key="3">
    <source>
        <dbReference type="EMBL" id="QIL48645.1"/>
    </source>
</evidence>
<dbReference type="Gene3D" id="3.30.420.180">
    <property type="entry name" value="CobE/GbiG C-terminal domain"/>
    <property type="match status" value="1"/>
</dbReference>
<dbReference type="SUPFAM" id="SSF159672">
    <property type="entry name" value="CbiG N-terminal domain-like"/>
    <property type="match status" value="1"/>
</dbReference>
<dbReference type="InterPro" id="IPR002750">
    <property type="entry name" value="CobE/GbiG_C"/>
</dbReference>
<reference evidence="3 4" key="1">
    <citation type="submission" date="2020-03" db="EMBL/GenBank/DDBJ databases">
        <title>Vagococcus sp. nov., isolated from beetles.</title>
        <authorList>
            <person name="Hyun D.-W."/>
            <person name="Bae J.-W."/>
        </authorList>
    </citation>
    <scope>NUCLEOTIDE SEQUENCE [LARGE SCALE GENOMIC DNA]</scope>
    <source>
        <strain evidence="3 4">HDW17B</strain>
    </source>
</reference>
<dbReference type="PANTHER" id="PTHR37477:SF1">
    <property type="entry name" value="COBALT-PRECORRIN-5A HYDROLASE"/>
    <property type="match status" value="1"/>
</dbReference>
<feature type="domain" description="Cobalamin synthesis G N-terminal" evidence="2">
    <location>
        <begin position="56"/>
        <end position="135"/>
    </location>
</feature>
<accession>A0A6G8AUN0</accession>
<dbReference type="Gene3D" id="3.40.50.11220">
    <property type="match status" value="1"/>
</dbReference>
<name>A0A6G8AUN0_9ENTE</name>
<sequence>MSEKIAILTLTKTSYELGENLKKSFDETEEVTIFGLEKHVTEDAKIYLDNKFSRGFSESFKNFDHLICIMATGIVVRHLAPLIQDKRHDPSVIVMDEKGQFVISLLSGHIGGGNELTRRIADNLNAQAVITTATDVQNVTAIDSLAKSINGWYENFKETTIRVNGLLAAHKKVALLDEEKRITDIRGLMKIDNLTEEVMSEFEAIIIVSTKKIETIAKTSYQVVPRLFVLGMGAKKNTPLSVIESEFETFCEQHQIHPRSIKKIVSIDLKKEEQGIIDFSKKLEVPFEIFTKEELEESSLKYPQSEFVKSIVGIGNVALSSADYATGGQVLTDRYGNNGVTFALGKD</sequence>
<dbReference type="GO" id="GO:0016787">
    <property type="term" value="F:hydrolase activity"/>
    <property type="evidence" value="ECO:0007669"/>
    <property type="project" value="UniProtKB-KW"/>
</dbReference>
<keyword evidence="4" id="KW-1185">Reference proteome</keyword>
<evidence type="ECO:0000313" key="4">
    <source>
        <dbReference type="Proteomes" id="UP000501747"/>
    </source>
</evidence>
<dbReference type="InterPro" id="IPR036518">
    <property type="entry name" value="CobE/GbiG_C_sf"/>
</dbReference>
<dbReference type="PANTHER" id="PTHR37477">
    <property type="entry name" value="COBALT-PRECORRIN-5A HYDROLASE"/>
    <property type="match status" value="1"/>
</dbReference>